<protein>
    <recommendedName>
        <fullName evidence="4">DUF4190 domain-containing protein</fullName>
    </recommendedName>
</protein>
<accession>A0ABU5F7H5</accession>
<sequence>MDHPPAAQAAVTGKRSPNDSYIARGLAGASVGLGFFSACIFFWTPMTSILSSVGLTLGLISLARGVRGGLRGENYAMVGTLLCATSLSITVTLNQVLRYVQWDQLPLLPW</sequence>
<reference evidence="3" key="1">
    <citation type="journal article" date="2023" name="Mar. Drugs">
        <title>Gemmata algarum, a Novel Planctomycete Isolated from an Algal Mat, Displays Antimicrobial Activity.</title>
        <authorList>
            <person name="Kumar G."/>
            <person name="Kallscheuer N."/>
            <person name="Kashif M."/>
            <person name="Ahamad S."/>
            <person name="Jagadeeshwari U."/>
            <person name="Pannikurungottu S."/>
            <person name="Haufschild T."/>
            <person name="Kabuu M."/>
            <person name="Sasikala C."/>
            <person name="Jogler C."/>
            <person name="Ramana C."/>
        </authorList>
    </citation>
    <scope>NUCLEOTIDE SEQUENCE [LARGE SCALE GENOMIC DNA]</scope>
    <source>
        <strain evidence="3">JC673</strain>
    </source>
</reference>
<name>A0ABU5F7H5_9BACT</name>
<feature type="transmembrane region" description="Helical" evidence="1">
    <location>
        <begin position="49"/>
        <end position="66"/>
    </location>
</feature>
<keyword evidence="1" id="KW-0812">Transmembrane</keyword>
<dbReference type="Proteomes" id="UP001272242">
    <property type="component" value="Unassembled WGS sequence"/>
</dbReference>
<keyword evidence="1" id="KW-0472">Membrane</keyword>
<dbReference type="RefSeq" id="WP_261190019.1">
    <property type="nucleotide sequence ID" value="NZ_JAXBLV010000211.1"/>
</dbReference>
<proteinExistence type="predicted"/>
<evidence type="ECO:0000313" key="3">
    <source>
        <dbReference type="Proteomes" id="UP001272242"/>
    </source>
</evidence>
<dbReference type="EMBL" id="JAXBLV010000211">
    <property type="protein sequence ID" value="MDY3562288.1"/>
    <property type="molecule type" value="Genomic_DNA"/>
</dbReference>
<comment type="caution">
    <text evidence="2">The sequence shown here is derived from an EMBL/GenBank/DDBJ whole genome shotgun (WGS) entry which is preliminary data.</text>
</comment>
<feature type="transmembrane region" description="Helical" evidence="1">
    <location>
        <begin position="78"/>
        <end position="100"/>
    </location>
</feature>
<gene>
    <name evidence="2" type="ORF">R5W23_003750</name>
</gene>
<evidence type="ECO:0000256" key="1">
    <source>
        <dbReference type="SAM" id="Phobius"/>
    </source>
</evidence>
<evidence type="ECO:0000313" key="2">
    <source>
        <dbReference type="EMBL" id="MDY3562288.1"/>
    </source>
</evidence>
<keyword evidence="1" id="KW-1133">Transmembrane helix</keyword>
<keyword evidence="3" id="KW-1185">Reference proteome</keyword>
<organism evidence="2 3">
    <name type="scientific">Gemmata algarum</name>
    <dbReference type="NCBI Taxonomy" id="2975278"/>
    <lineage>
        <taxon>Bacteria</taxon>
        <taxon>Pseudomonadati</taxon>
        <taxon>Planctomycetota</taxon>
        <taxon>Planctomycetia</taxon>
        <taxon>Gemmatales</taxon>
        <taxon>Gemmataceae</taxon>
        <taxon>Gemmata</taxon>
    </lineage>
</organism>
<evidence type="ECO:0008006" key="4">
    <source>
        <dbReference type="Google" id="ProtNLM"/>
    </source>
</evidence>